<proteinExistence type="predicted"/>
<dbReference type="KEGG" id="bnm:BALAC2494_02042"/>
<reference evidence="1 2" key="1">
    <citation type="journal article" date="2011" name="J. Bacteriol.">
        <title>Genome Sequence of the Probiotic Strain Bifidobacterium animalis subsp. lactis CNCM I-2494.</title>
        <authorList>
            <person name="Chervaux C."/>
            <person name="Grimaldi C."/>
            <person name="Bolotin A."/>
            <person name="Quinquis B."/>
            <person name="Legrain-Raspaud S."/>
            <person name="van Hylckama Vlieg J.E."/>
            <person name="Denariaz G."/>
            <person name="Smokvina T."/>
        </authorList>
    </citation>
    <scope>NUCLEOTIDE SEQUENCE [LARGE SCALE GENOMIC DNA]</scope>
    <source>
        <strain evidence="1 2">CNCM I-2494</strain>
    </source>
</reference>
<sequence>MASLIGSKAKQKAIELLALPSGRLLEPDGDVRSRWMAIHAFTA</sequence>
<evidence type="ECO:0000313" key="1">
    <source>
        <dbReference type="EMBL" id="AEK30563.1"/>
    </source>
</evidence>
<dbReference type="Proteomes" id="UP000008394">
    <property type="component" value="Chromosome"/>
</dbReference>
<dbReference type="EMBL" id="CP002915">
    <property type="protein sequence ID" value="AEK30563.1"/>
    <property type="molecule type" value="Genomic_DNA"/>
</dbReference>
<accession>A0A806FIS9</accession>
<evidence type="ECO:0000313" key="2">
    <source>
        <dbReference type="Proteomes" id="UP000008394"/>
    </source>
</evidence>
<gene>
    <name evidence="1" type="ORF">BALAC2494_02042</name>
</gene>
<dbReference type="AlphaFoldDB" id="A0A806FIS9"/>
<name>A0A806FIS9_BIFAN</name>
<protein>
    <submittedName>
        <fullName evidence="1">Uncharacterized protein</fullName>
    </submittedName>
</protein>
<organism evidence="1 2">
    <name type="scientific">Bifidobacterium animalis subsp. lactis CNCM I-2494</name>
    <dbReference type="NCBI Taxonomy" id="1042403"/>
    <lineage>
        <taxon>Bacteria</taxon>
        <taxon>Bacillati</taxon>
        <taxon>Actinomycetota</taxon>
        <taxon>Actinomycetes</taxon>
        <taxon>Bifidobacteriales</taxon>
        <taxon>Bifidobacteriaceae</taxon>
        <taxon>Bifidobacterium</taxon>
    </lineage>
</organism>